<proteinExistence type="predicted"/>
<dbReference type="GO" id="GO:0022904">
    <property type="term" value="P:respiratory electron transport chain"/>
    <property type="evidence" value="ECO:0007669"/>
    <property type="project" value="InterPro"/>
</dbReference>
<dbReference type="AlphaFoldDB" id="A0A3B1AR32"/>
<comment type="subcellular location">
    <subcellularLocation>
        <location evidence="1">Cell membrane</location>
        <topology evidence="1">Multi-pass membrane protein</topology>
    </subcellularLocation>
</comment>
<dbReference type="GO" id="GO:0020037">
    <property type="term" value="F:heme binding"/>
    <property type="evidence" value="ECO:0007669"/>
    <property type="project" value="TreeGrafter"/>
</dbReference>
<evidence type="ECO:0000256" key="3">
    <source>
        <dbReference type="ARBA" id="ARBA00022692"/>
    </source>
</evidence>
<keyword evidence="5 6" id="KW-0472">Membrane</keyword>
<dbReference type="GO" id="GO:0009055">
    <property type="term" value="F:electron transfer activity"/>
    <property type="evidence" value="ECO:0007669"/>
    <property type="project" value="InterPro"/>
</dbReference>
<dbReference type="InterPro" id="IPR011577">
    <property type="entry name" value="Cyt_b561_bac/Ni-Hgenase"/>
</dbReference>
<keyword evidence="4 6" id="KW-1133">Transmembrane helix</keyword>
<reference evidence="8" key="1">
    <citation type="submission" date="2018-06" db="EMBL/GenBank/DDBJ databases">
        <authorList>
            <person name="Zhirakovskaya E."/>
        </authorList>
    </citation>
    <scope>NUCLEOTIDE SEQUENCE</scope>
</reference>
<accession>A0A3B1AR32</accession>
<protein>
    <submittedName>
        <fullName evidence="8">Cytochrome b</fullName>
    </submittedName>
</protein>
<keyword evidence="2" id="KW-1003">Cell membrane</keyword>
<evidence type="ECO:0000259" key="7">
    <source>
        <dbReference type="Pfam" id="PF01292"/>
    </source>
</evidence>
<name>A0A3B1AR32_9ZZZZ</name>
<evidence type="ECO:0000256" key="4">
    <source>
        <dbReference type="ARBA" id="ARBA00022989"/>
    </source>
</evidence>
<evidence type="ECO:0000256" key="2">
    <source>
        <dbReference type="ARBA" id="ARBA00022475"/>
    </source>
</evidence>
<evidence type="ECO:0000256" key="5">
    <source>
        <dbReference type="ARBA" id="ARBA00023136"/>
    </source>
</evidence>
<dbReference type="PANTHER" id="PTHR30485">
    <property type="entry name" value="NI/FE-HYDROGENASE 1 B-TYPE CYTOCHROME SUBUNIT"/>
    <property type="match status" value="1"/>
</dbReference>
<dbReference type="SUPFAM" id="SSF81342">
    <property type="entry name" value="Transmembrane di-heme cytochromes"/>
    <property type="match status" value="1"/>
</dbReference>
<keyword evidence="3 6" id="KW-0812">Transmembrane</keyword>
<feature type="transmembrane region" description="Helical" evidence="6">
    <location>
        <begin position="19"/>
        <end position="37"/>
    </location>
</feature>
<evidence type="ECO:0000256" key="6">
    <source>
        <dbReference type="SAM" id="Phobius"/>
    </source>
</evidence>
<feature type="transmembrane region" description="Helical" evidence="6">
    <location>
        <begin position="156"/>
        <end position="178"/>
    </location>
</feature>
<dbReference type="InterPro" id="IPR016174">
    <property type="entry name" value="Di-haem_cyt_TM"/>
</dbReference>
<sequence length="197" mass="21752">MKEGYIVNDILKQIKVWDLLVRIFHWSLVTAFIVAYVSEDDFMTIHAYAGYLIMGLLVLRLVWGLIGTRHARFSDFVRPPREVLAYLQDMMALRAKRYLGHNPAGGAMIVALLVSLLLTALTGLGAYGIEGSGPLAGWLSGASEFGKEALEEVHEFFANFALLLICIHVAGIILGSILHSENLVRAMFTGTKQNSTE</sequence>
<dbReference type="Pfam" id="PF01292">
    <property type="entry name" value="Ni_hydr_CYTB"/>
    <property type="match status" value="1"/>
</dbReference>
<feature type="transmembrane region" description="Helical" evidence="6">
    <location>
        <begin position="104"/>
        <end position="129"/>
    </location>
</feature>
<feature type="domain" description="Cytochrome b561 bacterial/Ni-hydrogenase" evidence="7">
    <location>
        <begin position="16"/>
        <end position="190"/>
    </location>
</feature>
<dbReference type="PANTHER" id="PTHR30485:SF2">
    <property type="entry name" value="BLL0597 PROTEIN"/>
    <property type="match status" value="1"/>
</dbReference>
<organism evidence="8">
    <name type="scientific">hydrothermal vent metagenome</name>
    <dbReference type="NCBI Taxonomy" id="652676"/>
    <lineage>
        <taxon>unclassified sequences</taxon>
        <taxon>metagenomes</taxon>
        <taxon>ecological metagenomes</taxon>
    </lineage>
</organism>
<dbReference type="GO" id="GO:0005886">
    <property type="term" value="C:plasma membrane"/>
    <property type="evidence" value="ECO:0007669"/>
    <property type="project" value="UniProtKB-SubCell"/>
</dbReference>
<dbReference type="EMBL" id="UOFX01000011">
    <property type="protein sequence ID" value="VAX06192.1"/>
    <property type="molecule type" value="Genomic_DNA"/>
</dbReference>
<evidence type="ECO:0000256" key="1">
    <source>
        <dbReference type="ARBA" id="ARBA00004651"/>
    </source>
</evidence>
<gene>
    <name evidence="8" type="ORF">MNBD_GAMMA26-958</name>
</gene>
<feature type="transmembrane region" description="Helical" evidence="6">
    <location>
        <begin position="43"/>
        <end position="63"/>
    </location>
</feature>
<dbReference type="InterPro" id="IPR051542">
    <property type="entry name" value="Hydrogenase_cytochrome"/>
</dbReference>
<evidence type="ECO:0000313" key="8">
    <source>
        <dbReference type="EMBL" id="VAX06192.1"/>
    </source>
</evidence>
<dbReference type="Gene3D" id="1.20.950.20">
    <property type="entry name" value="Transmembrane di-heme cytochromes, Chain C"/>
    <property type="match status" value="1"/>
</dbReference>